<dbReference type="EMBL" id="NIDE01000008">
    <property type="protein sequence ID" value="OWK40181.1"/>
    <property type="molecule type" value="Genomic_DNA"/>
</dbReference>
<comment type="caution">
    <text evidence="1">The sequence shown here is derived from an EMBL/GenBank/DDBJ whole genome shotgun (WGS) entry which is preliminary data.</text>
</comment>
<protein>
    <submittedName>
        <fullName evidence="1">Uncharacterized protein</fullName>
    </submittedName>
</protein>
<proteinExistence type="predicted"/>
<reference evidence="2" key="1">
    <citation type="submission" date="2017-06" db="EMBL/GenBank/DDBJ databases">
        <title>Genome analysis of Fimbriiglobus ruber SP5, the first member of the order Planctomycetales with confirmed chitinolytic capability.</title>
        <authorList>
            <person name="Ravin N.V."/>
            <person name="Rakitin A.L."/>
            <person name="Ivanova A.A."/>
            <person name="Beletsky A.V."/>
            <person name="Kulichevskaya I.S."/>
            <person name="Mardanov A.V."/>
            <person name="Dedysh S.N."/>
        </authorList>
    </citation>
    <scope>NUCLEOTIDE SEQUENCE [LARGE SCALE GENOMIC DNA]</scope>
    <source>
        <strain evidence="2">SP5</strain>
    </source>
</reference>
<name>A0A225DF50_9BACT</name>
<evidence type="ECO:0000313" key="1">
    <source>
        <dbReference type="EMBL" id="OWK40181.1"/>
    </source>
</evidence>
<dbReference type="AlphaFoldDB" id="A0A225DF50"/>
<organism evidence="1 2">
    <name type="scientific">Fimbriiglobus ruber</name>
    <dbReference type="NCBI Taxonomy" id="1908690"/>
    <lineage>
        <taxon>Bacteria</taxon>
        <taxon>Pseudomonadati</taxon>
        <taxon>Planctomycetota</taxon>
        <taxon>Planctomycetia</taxon>
        <taxon>Gemmatales</taxon>
        <taxon>Gemmataceae</taxon>
        <taxon>Fimbriiglobus</taxon>
    </lineage>
</organism>
<dbReference type="Proteomes" id="UP000214646">
    <property type="component" value="Unassembled WGS sequence"/>
</dbReference>
<sequence length="521" mass="59367">MNQGSIASIVVAGDCLRPRSDGSLGIYNDQIKWLHRLIGRQVYLACGLKPRVLLLDCDTGIDAARFYLRHDLADRVAGWTKIYEGTHLFQELVDAYEPFVRKSLVVGFELPLYLQKILEHLGVPYLDLWIHPVRFLSDLIFGLRASDGSMNETVGRYAISEDDVWMTAGLRRAGAACGPRCQLEPNTTLVLGQERFDKSQIRDGGFIDARSYTAEVSRMVDSSRGPWLIKPHPVTDDHGLMTLVRELVPGARTIRDNVYYLLSQDEITRAVAINSSSAIEARYFDKESILLAPPVIDATFRGDRPRERGYWSVDHRILEVDFWRNVLSALLPTTPLDGHTHTPRPNQFRISLRAFWGFQQIDTDIYVNLAQTRNFESNRVATIQTVGQSANILPNLSLLFPDEAIRENQRVLIRRREVVRTELYGPYLNLSAGHYQLAIHYSVISPIVGHYVPFSVDICYETGKAHLVHLKGCVEPMVRDRGEFQFEIEFHLDREIDGVETRIWSGDSDVMFHRVVLAYVR</sequence>
<gene>
    <name evidence="1" type="ORF">FRUB_05100</name>
</gene>
<accession>A0A225DF50</accession>
<evidence type="ECO:0000313" key="2">
    <source>
        <dbReference type="Proteomes" id="UP000214646"/>
    </source>
</evidence>
<keyword evidence="2" id="KW-1185">Reference proteome</keyword>